<evidence type="ECO:0000313" key="3">
    <source>
        <dbReference type="Proteomes" id="UP000644610"/>
    </source>
</evidence>
<dbReference type="PRINTS" id="PR00420">
    <property type="entry name" value="RNGMNOXGNASE"/>
</dbReference>
<dbReference type="AlphaFoldDB" id="A0A8J3UPH3"/>
<dbReference type="InterPro" id="IPR002938">
    <property type="entry name" value="FAD-bd"/>
</dbReference>
<dbReference type="InterPro" id="IPR051704">
    <property type="entry name" value="FAD_aromatic-hydroxylase"/>
</dbReference>
<dbReference type="EMBL" id="BOOQ01000036">
    <property type="protein sequence ID" value="GII48842.1"/>
    <property type="molecule type" value="Genomic_DNA"/>
</dbReference>
<dbReference type="Gene3D" id="3.30.9.10">
    <property type="entry name" value="D-Amino Acid Oxidase, subunit A, domain 2"/>
    <property type="match status" value="1"/>
</dbReference>
<name>A0A8J3UPH3_9ACTN</name>
<gene>
    <name evidence="2" type="ORF">Psi02_52660</name>
</gene>
<protein>
    <submittedName>
        <fullName evidence="2">Oxidoreductase</fullName>
    </submittedName>
</protein>
<evidence type="ECO:0000259" key="1">
    <source>
        <dbReference type="Pfam" id="PF01494"/>
    </source>
</evidence>
<dbReference type="InterPro" id="IPR036188">
    <property type="entry name" value="FAD/NAD-bd_sf"/>
</dbReference>
<dbReference type="Proteomes" id="UP000644610">
    <property type="component" value="Unassembled WGS sequence"/>
</dbReference>
<accession>A0A8J3UPH3</accession>
<feature type="domain" description="FAD-binding" evidence="1">
    <location>
        <begin position="17"/>
        <end position="334"/>
    </location>
</feature>
<dbReference type="GO" id="GO:0071949">
    <property type="term" value="F:FAD binding"/>
    <property type="evidence" value="ECO:0007669"/>
    <property type="project" value="InterPro"/>
</dbReference>
<comment type="caution">
    <text evidence="2">The sequence shown here is derived from an EMBL/GenBank/DDBJ whole genome shotgun (WGS) entry which is preliminary data.</text>
</comment>
<dbReference type="PANTHER" id="PTHR46865:SF2">
    <property type="entry name" value="MONOOXYGENASE"/>
    <property type="match status" value="1"/>
</dbReference>
<organism evidence="2 3">
    <name type="scientific">Planotetraspora silvatica</name>
    <dbReference type="NCBI Taxonomy" id="234614"/>
    <lineage>
        <taxon>Bacteria</taxon>
        <taxon>Bacillati</taxon>
        <taxon>Actinomycetota</taxon>
        <taxon>Actinomycetes</taxon>
        <taxon>Streptosporangiales</taxon>
        <taxon>Streptosporangiaceae</taxon>
        <taxon>Planotetraspora</taxon>
    </lineage>
</organism>
<reference evidence="2" key="1">
    <citation type="submission" date="2021-01" db="EMBL/GenBank/DDBJ databases">
        <title>Whole genome shotgun sequence of Planotetraspora silvatica NBRC 100141.</title>
        <authorList>
            <person name="Komaki H."/>
            <person name="Tamura T."/>
        </authorList>
    </citation>
    <scope>NUCLEOTIDE SEQUENCE</scope>
    <source>
        <strain evidence="2">NBRC 100141</strain>
    </source>
</reference>
<sequence>MQIRIECGYRVGMSPRSVLISGGGVAGPTLAYWLARHGFQPTVVERSQGLRSSGNPVDVRGPALPVAEEMGIMPRLRDVATQATTMSVVDASGRQITRVAMPATRSAAGTREVELPRGDLAATLYEAARDDAEFLFDDTIVTLRQDEHGVDVTFDRAAPRRFDLVVGADGLHSTVRRLAFGPEPDFVRHMGVYVATMPLGDPVDHPHDVLMYNIPGRLVSIHPSRDHALAAFIFRGPAISGFDHRDTEQHKRIVTKAYAGAGWRVPELLERLQKTEDLYFDSVSQVRLPTWANGRIALLGDAASCVSLFGDGSSLAMAGAHTLAKALAAQTADHTGAFRRYETEHRTLVDPKQRNIGRAAGLLIPKTRLGIAARNLAARVWLSRR</sequence>
<proteinExistence type="predicted"/>
<dbReference type="SUPFAM" id="SSF51905">
    <property type="entry name" value="FAD/NAD(P)-binding domain"/>
    <property type="match status" value="1"/>
</dbReference>
<dbReference type="Gene3D" id="3.50.50.60">
    <property type="entry name" value="FAD/NAD(P)-binding domain"/>
    <property type="match status" value="1"/>
</dbReference>
<keyword evidence="3" id="KW-1185">Reference proteome</keyword>
<evidence type="ECO:0000313" key="2">
    <source>
        <dbReference type="EMBL" id="GII48842.1"/>
    </source>
</evidence>
<dbReference type="Pfam" id="PF01494">
    <property type="entry name" value="FAD_binding_3"/>
    <property type="match status" value="1"/>
</dbReference>
<dbReference type="PANTHER" id="PTHR46865">
    <property type="entry name" value="OXIDOREDUCTASE-RELATED"/>
    <property type="match status" value="1"/>
</dbReference>